<gene>
    <name evidence="4" type="primary">rpl24</name>
    <name evidence="6" type="ORF">FJY86_00610</name>
</gene>
<evidence type="ECO:0000256" key="4">
    <source>
        <dbReference type="HAMAP-Rule" id="MF_01326"/>
    </source>
</evidence>
<dbReference type="InterPro" id="IPR041988">
    <property type="entry name" value="Ribosomal_uL24_KOW"/>
</dbReference>
<dbReference type="InterPro" id="IPR014722">
    <property type="entry name" value="Rib_uL2_dom2"/>
</dbReference>
<dbReference type="Pfam" id="PF00467">
    <property type="entry name" value="KOW"/>
    <property type="match status" value="1"/>
</dbReference>
<sequence>MNGTINPGKQRKAQYEADLRMQGKNMAAPLSKELRTKHGVRSLAVRVGDTVKVLRGDYLGKSGNVNQVDRKRNKVYIQGVMRKKTDGKEAFLGFRPSNVMIIGIDMKDKKRIKKKTTSTKTLASGKKE</sequence>
<dbReference type="InterPro" id="IPR005824">
    <property type="entry name" value="KOW"/>
</dbReference>
<evidence type="ECO:0000256" key="3">
    <source>
        <dbReference type="ARBA" id="ARBA00023274"/>
    </source>
</evidence>
<feature type="domain" description="KOW" evidence="5">
    <location>
        <begin position="44"/>
        <end position="71"/>
    </location>
</feature>
<dbReference type="GO" id="GO:0006412">
    <property type="term" value="P:translation"/>
    <property type="evidence" value="ECO:0007669"/>
    <property type="project" value="UniProtKB-UniRule"/>
</dbReference>
<evidence type="ECO:0000313" key="6">
    <source>
        <dbReference type="EMBL" id="MBM3281828.1"/>
    </source>
</evidence>
<comment type="similarity">
    <text evidence="1 4">Belongs to the universal ribosomal protein uL24 family.</text>
</comment>
<dbReference type="AlphaFoldDB" id="A0A8T4CA39"/>
<evidence type="ECO:0000313" key="7">
    <source>
        <dbReference type="Proteomes" id="UP000774699"/>
    </source>
</evidence>
<reference evidence="6" key="1">
    <citation type="submission" date="2019-03" db="EMBL/GenBank/DDBJ databases">
        <title>Lake Tanganyika Metagenome-Assembled Genomes (MAGs).</title>
        <authorList>
            <person name="Tran P."/>
        </authorList>
    </citation>
    <scope>NUCLEOTIDE SEQUENCE</scope>
    <source>
        <strain evidence="6">M_DeepCast_50m_m2_156</strain>
    </source>
</reference>
<organism evidence="6 7">
    <name type="scientific">Candidatus Iainarchaeum sp</name>
    <dbReference type="NCBI Taxonomy" id="3101447"/>
    <lineage>
        <taxon>Archaea</taxon>
        <taxon>Candidatus Iainarchaeota</taxon>
        <taxon>Candidatus Iainarchaeia</taxon>
        <taxon>Candidatus Iainarchaeales</taxon>
        <taxon>Candidatus Iainarchaeaceae</taxon>
        <taxon>Candidatus Iainarchaeum</taxon>
    </lineage>
</organism>
<dbReference type="SMART" id="SM00739">
    <property type="entry name" value="KOW"/>
    <property type="match status" value="1"/>
</dbReference>
<keyword evidence="3 4" id="KW-0687">Ribonucleoprotein</keyword>
<dbReference type="EMBL" id="VGJJ01000002">
    <property type="protein sequence ID" value="MBM3281828.1"/>
    <property type="molecule type" value="Genomic_DNA"/>
</dbReference>
<dbReference type="GO" id="GO:0019843">
    <property type="term" value="F:rRNA binding"/>
    <property type="evidence" value="ECO:0007669"/>
    <property type="project" value="UniProtKB-UniRule"/>
</dbReference>
<keyword evidence="2 4" id="KW-0689">Ribosomal protein</keyword>
<dbReference type="InterPro" id="IPR008991">
    <property type="entry name" value="Translation_prot_SH3-like_sf"/>
</dbReference>
<dbReference type="GO" id="GO:0003735">
    <property type="term" value="F:structural constituent of ribosome"/>
    <property type="evidence" value="ECO:0007669"/>
    <property type="project" value="UniProtKB-UniRule"/>
</dbReference>
<dbReference type="CDD" id="cd06089">
    <property type="entry name" value="KOW_RPL26"/>
    <property type="match status" value="1"/>
</dbReference>
<dbReference type="Pfam" id="PF16906">
    <property type="entry name" value="Ribosomal_L26"/>
    <property type="match status" value="1"/>
</dbReference>
<dbReference type="InterPro" id="IPR005756">
    <property type="entry name" value="Ribosomal_uL24_euk/arc"/>
</dbReference>
<evidence type="ECO:0000256" key="2">
    <source>
        <dbReference type="ARBA" id="ARBA00022980"/>
    </source>
</evidence>
<evidence type="ECO:0000256" key="1">
    <source>
        <dbReference type="ARBA" id="ARBA00010618"/>
    </source>
</evidence>
<dbReference type="HAMAP" id="MF_01326_A">
    <property type="entry name" value="Ribosomal_uL24_A"/>
    <property type="match status" value="1"/>
</dbReference>
<name>A0A8T4CA39_9ARCH</name>
<dbReference type="Gene3D" id="2.30.30.30">
    <property type="match status" value="1"/>
</dbReference>
<dbReference type="NCBIfam" id="TIGR01080">
    <property type="entry name" value="rplX_A_E"/>
    <property type="match status" value="1"/>
</dbReference>
<dbReference type="GO" id="GO:0015934">
    <property type="term" value="C:large ribosomal subunit"/>
    <property type="evidence" value="ECO:0007669"/>
    <property type="project" value="UniProtKB-UniRule"/>
</dbReference>
<dbReference type="Proteomes" id="UP000774699">
    <property type="component" value="Unassembled WGS sequence"/>
</dbReference>
<keyword evidence="4" id="KW-0694">RNA-binding</keyword>
<comment type="function">
    <text evidence="4">Located at the polypeptide exit tunnel on the outside of the subunit.</text>
</comment>
<dbReference type="SUPFAM" id="SSF50104">
    <property type="entry name" value="Translation proteins SH3-like domain"/>
    <property type="match status" value="1"/>
</dbReference>
<accession>A0A8T4CA39</accession>
<evidence type="ECO:0000259" key="5">
    <source>
        <dbReference type="SMART" id="SM00739"/>
    </source>
</evidence>
<dbReference type="PANTHER" id="PTHR11143">
    <property type="entry name" value="60S RIBOSOMAL PROTEIN L26 FAMILY MEMBER"/>
    <property type="match status" value="1"/>
</dbReference>
<proteinExistence type="inferred from homology"/>
<comment type="function">
    <text evidence="4">One of two assembly initiator proteins, it binds directly to the 5'-end of the 23S rRNA, where it nucleates assembly of the 50S subunit.</text>
</comment>
<protein>
    <recommendedName>
        <fullName evidence="4">Large ribosomal subunit protein uL24</fullName>
    </recommendedName>
</protein>
<comment type="subunit">
    <text evidence="4">Part of the 50S ribosomal subunit.</text>
</comment>
<comment type="caution">
    <text evidence="6">The sequence shown here is derived from an EMBL/GenBank/DDBJ whole genome shotgun (WGS) entry which is preliminary data.</text>
</comment>
<keyword evidence="4" id="KW-0699">rRNA-binding</keyword>